<proteinExistence type="predicted"/>
<dbReference type="AlphaFoldDB" id="A0A839K0A5"/>
<evidence type="ECO:0008006" key="3">
    <source>
        <dbReference type="Google" id="ProtNLM"/>
    </source>
</evidence>
<gene>
    <name evidence="1" type="ORF">H0486_08260</name>
</gene>
<comment type="caution">
    <text evidence="1">The sequence shown here is derived from an EMBL/GenBank/DDBJ whole genome shotgun (WGS) entry which is preliminary data.</text>
</comment>
<sequence>MVDKKEILEAYCISNHIDYHCILLHGSQAIGFANQYSDYDYLIITRDKGKKIDTFLDNTHCKIQLEFLDLSSLEQLLMQYEDTLFDRISDLNLMAGRIHMSKMVVNRDDEVGKLMKHYRPFKQRSKLIEKFIYQAMNFYSDSKSSDFLLKKYSIDMMLRSLGVAYLISKDIYWLHLKWQHRFMEILLPVDMYEIYMRLLLENAYYRDEDIVKYSKDLIQLIQE</sequence>
<dbReference type="Proteomes" id="UP000574276">
    <property type="component" value="Unassembled WGS sequence"/>
</dbReference>
<organism evidence="1 2">
    <name type="scientific">Variimorphobacter saccharofermentans</name>
    <dbReference type="NCBI Taxonomy" id="2755051"/>
    <lineage>
        <taxon>Bacteria</taxon>
        <taxon>Bacillati</taxon>
        <taxon>Bacillota</taxon>
        <taxon>Clostridia</taxon>
        <taxon>Lachnospirales</taxon>
        <taxon>Lachnospiraceae</taxon>
        <taxon>Variimorphobacter</taxon>
    </lineage>
</organism>
<dbReference type="EMBL" id="JACEGA010000001">
    <property type="protein sequence ID" value="MBB2182867.1"/>
    <property type="molecule type" value="Genomic_DNA"/>
</dbReference>
<evidence type="ECO:0000313" key="2">
    <source>
        <dbReference type="Proteomes" id="UP000574276"/>
    </source>
</evidence>
<name>A0A839K0A5_9FIRM</name>
<reference evidence="1 2" key="1">
    <citation type="submission" date="2020-07" db="EMBL/GenBank/DDBJ databases">
        <title>Characterization and genome sequencing of isolate MD1, a novel member within the family Lachnospiraceae.</title>
        <authorList>
            <person name="Rettenmaier R."/>
            <person name="Di Bello L."/>
            <person name="Zinser C."/>
            <person name="Scheitz K."/>
            <person name="Liebl W."/>
            <person name="Zverlov V."/>
        </authorList>
    </citation>
    <scope>NUCLEOTIDE SEQUENCE [LARGE SCALE GENOMIC DNA]</scope>
    <source>
        <strain evidence="1 2">MD1</strain>
    </source>
</reference>
<dbReference type="RefSeq" id="WP_228352556.1">
    <property type="nucleotide sequence ID" value="NZ_JACEGA010000001.1"/>
</dbReference>
<evidence type="ECO:0000313" key="1">
    <source>
        <dbReference type="EMBL" id="MBB2182867.1"/>
    </source>
</evidence>
<protein>
    <recommendedName>
        <fullName evidence="3">Nucleotidyltransferase domain-containing protein</fullName>
    </recommendedName>
</protein>
<keyword evidence="2" id="KW-1185">Reference proteome</keyword>
<accession>A0A839K0A5</accession>